<feature type="transmembrane region" description="Helical" evidence="1">
    <location>
        <begin position="103"/>
        <end position="127"/>
    </location>
</feature>
<keyword evidence="3" id="KW-1185">Reference proteome</keyword>
<dbReference type="RefSeq" id="WP_012899736.1">
    <property type="nucleotide sequence ID" value="NC_013665.1"/>
</dbReference>
<dbReference type="PANTHER" id="PTHR43471">
    <property type="entry name" value="ABC TRANSPORTER PERMEASE"/>
    <property type="match status" value="1"/>
</dbReference>
<reference evidence="2 3" key="2">
    <citation type="journal article" date="2008" name="Int. J. Syst. Evol. Microbiol.">
        <title>Methanocella paludicola gen. nov., sp. nov., a methane-producing archaeon, the first isolate of the lineage 'Rice Cluster I', and proposal of the new archaeal order Methanocellales ord. nov.</title>
        <authorList>
            <person name="Sakai S."/>
            <person name="Imachi H."/>
            <person name="Hanada S."/>
            <person name="Ohashi A."/>
            <person name="Harada H."/>
            <person name="Kamagata Y."/>
        </authorList>
    </citation>
    <scope>NUCLEOTIDE SEQUENCE [LARGE SCALE GENOMIC DNA]</scope>
    <source>
        <strain evidence="3">DSM 17711 / JCM 13418 / NBRC 101707 / SANAE</strain>
    </source>
</reference>
<evidence type="ECO:0000313" key="3">
    <source>
        <dbReference type="Proteomes" id="UP000001882"/>
    </source>
</evidence>
<keyword evidence="1" id="KW-1133">Transmembrane helix</keyword>
<evidence type="ECO:0000313" key="2">
    <source>
        <dbReference type="EMBL" id="BAI61057.1"/>
    </source>
</evidence>
<gene>
    <name evidence="2" type="ordered locus">MCP_0985</name>
</gene>
<keyword evidence="1" id="KW-0472">Membrane</keyword>
<proteinExistence type="predicted"/>
<dbReference type="PANTHER" id="PTHR43471:SF14">
    <property type="entry name" value="ABC-2 TYPE TRANSPORT SYSTEM PERMEASE PROTEIN"/>
    <property type="match status" value="1"/>
</dbReference>
<dbReference type="AlphaFoldDB" id="D1YX85"/>
<dbReference type="InParanoid" id="D1YX85"/>
<feature type="transmembrane region" description="Helical" evidence="1">
    <location>
        <begin position="226"/>
        <end position="255"/>
    </location>
</feature>
<accession>D1YX85</accession>
<reference evidence="2 3" key="1">
    <citation type="journal article" date="2007" name="Appl. Environ. Microbiol.">
        <title>Isolation of key methanogens for global methane emission from rice paddy fields: a novel isolate affiliated with the clone cluster rice cluster I.</title>
        <authorList>
            <person name="Sakai S."/>
            <person name="Imachi H."/>
            <person name="Sekiguchi Y."/>
            <person name="Ohashi A."/>
            <person name="Harada H."/>
            <person name="Kamagata Y."/>
        </authorList>
    </citation>
    <scope>NUCLEOTIDE SEQUENCE [LARGE SCALE GENOMIC DNA]</scope>
    <source>
        <strain evidence="3">DSM 17711 / JCM 13418 / NBRC 101707 / SANAE</strain>
    </source>
</reference>
<dbReference type="OrthoDB" id="383954at2157"/>
<evidence type="ECO:0000256" key="1">
    <source>
        <dbReference type="SAM" id="Phobius"/>
    </source>
</evidence>
<sequence length="405" mass="44759">MESIFIVAEKELKDQITSKRFIAILAIFMLLALYAMVTGMESYNKSLQYYKNDVASDNPYRQETINSMQKQIQDAEARGASAQEIQSLKDSLEYYTNPPMPSVLQVFSSFALLFSILGMILSVSMGFDQVSREKEEGTLKTVLSSPMYRDALINGKSLGAIVTLAIVIAATFLMTIAVMLLYGVVPVADDLLRLAVFFIAALLYCTVFFAIAMLMSTVAKNSAMAVIFTIGIVFLMLIFSILSSLIGVTVAGFVLGPEPDAPVDQMPYIVNTSTTETVVYKNDTAGSMEPVPIPVPTYSPETEKYYNYMNKKFLVSSQISDVLNTVSPIYDFSGFLGFGGNSISGAILSKQKPYDPTSSYWSPYTKTISVWESLSYVWTKVLGLIVEIILAFGLTYVAFMRMDIR</sequence>
<reference evidence="3" key="3">
    <citation type="journal article" date="2011" name="PLoS ONE">
        <title>Genome sequence of a mesophilic hydrogenotrophic methanogen Methanocella paludicola, the first cultivated representative of the order Methanocellales.</title>
        <authorList>
            <person name="Sakai S."/>
            <person name="Takaki Y."/>
            <person name="Shimamura S."/>
            <person name="Sekine M."/>
            <person name="Tajima T."/>
            <person name="Kosugi H."/>
            <person name="Ichikawa N."/>
            <person name="Tasumi E."/>
            <person name="Hiraki A.T."/>
            <person name="Shimizu A."/>
            <person name="Kato Y."/>
            <person name="Nishiko R."/>
            <person name="Mori K."/>
            <person name="Fujita N."/>
            <person name="Imachi H."/>
            <person name="Takai K."/>
        </authorList>
    </citation>
    <scope>NUCLEOTIDE SEQUENCE [LARGE SCALE GENOMIC DNA]</scope>
    <source>
        <strain evidence="3">DSM 17711 / JCM 13418 / NBRC 101707 / SANAE</strain>
    </source>
</reference>
<dbReference type="GeneID" id="8681010"/>
<dbReference type="Pfam" id="PF12679">
    <property type="entry name" value="ABC2_membrane_2"/>
    <property type="match status" value="1"/>
</dbReference>
<dbReference type="Proteomes" id="UP000001882">
    <property type="component" value="Chromosome"/>
</dbReference>
<feature type="transmembrane region" description="Helical" evidence="1">
    <location>
        <begin position="381"/>
        <end position="399"/>
    </location>
</feature>
<dbReference type="KEGG" id="mpd:MCP_0985"/>
<feature type="transmembrane region" description="Helical" evidence="1">
    <location>
        <begin position="191"/>
        <end position="214"/>
    </location>
</feature>
<dbReference type="eggNOG" id="arCOG02436">
    <property type="taxonomic scope" value="Archaea"/>
</dbReference>
<dbReference type="STRING" id="304371.MCP_0985"/>
<keyword evidence="1" id="KW-0812">Transmembrane</keyword>
<feature type="transmembrane region" description="Helical" evidence="1">
    <location>
        <begin position="21"/>
        <end position="40"/>
    </location>
</feature>
<feature type="transmembrane region" description="Helical" evidence="1">
    <location>
        <begin position="158"/>
        <end position="185"/>
    </location>
</feature>
<dbReference type="GO" id="GO:0140359">
    <property type="term" value="F:ABC-type transporter activity"/>
    <property type="evidence" value="ECO:0007669"/>
    <property type="project" value="InterPro"/>
</dbReference>
<name>D1YX85_METPS</name>
<dbReference type="EMBL" id="AP011532">
    <property type="protein sequence ID" value="BAI61057.1"/>
    <property type="molecule type" value="Genomic_DNA"/>
</dbReference>
<protein>
    <submittedName>
        <fullName evidence="2">ABC transporter</fullName>
    </submittedName>
</protein>
<organism evidence="2 3">
    <name type="scientific">Methanocella paludicola (strain DSM 17711 / JCM 13418 / NBRC 101707 / SANAE)</name>
    <dbReference type="NCBI Taxonomy" id="304371"/>
    <lineage>
        <taxon>Archaea</taxon>
        <taxon>Methanobacteriati</taxon>
        <taxon>Methanobacteriota</taxon>
        <taxon>Stenosarchaea group</taxon>
        <taxon>Methanomicrobia</taxon>
        <taxon>Methanocellales</taxon>
        <taxon>Methanocellaceae</taxon>
        <taxon>Methanocella</taxon>
    </lineage>
</organism>
<dbReference type="GO" id="GO:0005886">
    <property type="term" value="C:plasma membrane"/>
    <property type="evidence" value="ECO:0007669"/>
    <property type="project" value="UniProtKB-SubCell"/>
</dbReference>